<dbReference type="PANTHER" id="PTHR24112:SF64">
    <property type="entry name" value="CHROMOSOME UNDETERMINED SCAFFOLD_46, WHOLE GENOME SHOTGUN SEQUENCE"/>
    <property type="match status" value="1"/>
</dbReference>
<evidence type="ECO:0000313" key="3">
    <source>
        <dbReference type="Proteomes" id="UP000179807"/>
    </source>
</evidence>
<dbReference type="GeneID" id="94841285"/>
<dbReference type="AlphaFoldDB" id="A0A1J4JYF5"/>
<dbReference type="SUPFAM" id="SSF52047">
    <property type="entry name" value="RNI-like"/>
    <property type="match status" value="1"/>
</dbReference>
<dbReference type="GO" id="GO:0016477">
    <property type="term" value="P:cell migration"/>
    <property type="evidence" value="ECO:0007669"/>
    <property type="project" value="TreeGrafter"/>
</dbReference>
<gene>
    <name evidence="2" type="ORF">TRFO_29103</name>
</gene>
<dbReference type="GO" id="GO:0005886">
    <property type="term" value="C:plasma membrane"/>
    <property type="evidence" value="ECO:0007669"/>
    <property type="project" value="TreeGrafter"/>
</dbReference>
<dbReference type="Proteomes" id="UP000179807">
    <property type="component" value="Unassembled WGS sequence"/>
</dbReference>
<accession>A0A1J4JYF5</accession>
<keyword evidence="3" id="KW-1185">Reference proteome</keyword>
<dbReference type="GO" id="GO:0034315">
    <property type="term" value="P:regulation of Arp2/3 complex-mediated actin nucleation"/>
    <property type="evidence" value="ECO:0007669"/>
    <property type="project" value="TreeGrafter"/>
</dbReference>
<dbReference type="InterPro" id="IPR032675">
    <property type="entry name" value="LRR_dom_sf"/>
</dbReference>
<dbReference type="VEuPathDB" id="TrichDB:TRFO_29103"/>
<protein>
    <recommendedName>
        <fullName evidence="4">Leucine Rich Repeat family protein</fullName>
    </recommendedName>
</protein>
<dbReference type="RefSeq" id="XP_068356640.1">
    <property type="nucleotide sequence ID" value="XM_068506581.1"/>
</dbReference>
<proteinExistence type="predicted"/>
<dbReference type="PANTHER" id="PTHR24112">
    <property type="entry name" value="LEUCINE-RICH REPEAT, ISOFORM F-RELATED"/>
    <property type="match status" value="1"/>
</dbReference>
<evidence type="ECO:0000313" key="2">
    <source>
        <dbReference type="EMBL" id="OHT03504.1"/>
    </source>
</evidence>
<reference evidence="2" key="1">
    <citation type="submission" date="2016-10" db="EMBL/GenBank/DDBJ databases">
        <authorList>
            <person name="Benchimol M."/>
            <person name="Almeida L.G."/>
            <person name="Vasconcelos A.T."/>
            <person name="Perreira-Neves A."/>
            <person name="Rosa I.A."/>
            <person name="Tasca T."/>
            <person name="Bogo M.R."/>
            <person name="de Souza W."/>
        </authorList>
    </citation>
    <scope>NUCLEOTIDE SEQUENCE [LARGE SCALE GENOMIC DNA]</scope>
    <source>
        <strain evidence="2">K</strain>
    </source>
</reference>
<feature type="region of interest" description="Disordered" evidence="1">
    <location>
        <begin position="715"/>
        <end position="734"/>
    </location>
</feature>
<comment type="caution">
    <text evidence="2">The sequence shown here is derived from an EMBL/GenBank/DDBJ whole genome shotgun (WGS) entry which is preliminary data.</text>
</comment>
<dbReference type="OrthoDB" id="18598at2759"/>
<sequence length="734" mass="81712">MSDKPLIFISQQQIEAITQEYLYGPQEQILFAGKVRKLHLNGGEDSRILVITIGAVYLFKSRFSKGSKITEFNLVDVEKVSYIKPNIVTFISMTSDNKVQSLTVKSDYALDIGKNILLLNKMCKYKLGDLDNVKIESTPPSELTSPPIPTRPPNALQARIIQMAHKFNHKFPLEHLNLISDWDKKPVSTLRITSAFNAGLASRAVVNALAWDVAIQNLVLDNFASSQLQTILQTLFTTSKSLTRLSIDNYKEPPSSDFDLPSNEETKLIELSFRSCHIAVIFTILHGLRSFKGRFHILTIGRSKLNSDNFKKLFEILNKMPCFMAINNLRVEEGTADGLNVEDLGHFLAQSRLKIISVSRTSHDISSLLNNILPYSTSLRSINLINGRLFDQINQDITLPNSLAYLDLTKSQVSPAALEPFMKAILSKPRSQLLTLNISDLATSASTEEIVQCFNIQNAQPIIAEFIFAGNEMRPSDLQIMIGFFKTQTRLSYLNLSRCFKDDIDESLALLSQYIINSNLAGLEITCSPGFPLDSHMTKFIESIIGKSPLHALNIDKSGMGDNGLKALKKLVEHDIKMTSLNCDGANPQTPEVFNDAYEVFSKLDRVAQPKSDLALLGSKATLPNNFGSKLPPKTLAARVAEYESFDASSPTMLHPMDALMGIINTMSDTILKKKETDIFQHDIVNVFKRSLITTSVPLKPNQGDGTSQLFTVLDPNSNTKVSEPMSEYKTIHD</sequence>
<dbReference type="Gene3D" id="3.80.10.10">
    <property type="entry name" value="Ribonuclease Inhibitor"/>
    <property type="match status" value="1"/>
</dbReference>
<evidence type="ECO:0000256" key="1">
    <source>
        <dbReference type="SAM" id="MobiDB-lite"/>
    </source>
</evidence>
<dbReference type="InterPro" id="IPR051279">
    <property type="entry name" value="PP1-Reg/Actin-Interact_Protein"/>
</dbReference>
<organism evidence="2 3">
    <name type="scientific">Tritrichomonas foetus</name>
    <dbReference type="NCBI Taxonomy" id="1144522"/>
    <lineage>
        <taxon>Eukaryota</taxon>
        <taxon>Metamonada</taxon>
        <taxon>Parabasalia</taxon>
        <taxon>Tritrichomonadida</taxon>
        <taxon>Tritrichomonadidae</taxon>
        <taxon>Tritrichomonas</taxon>
    </lineage>
</organism>
<dbReference type="EMBL" id="MLAK01000825">
    <property type="protein sequence ID" value="OHT03504.1"/>
    <property type="molecule type" value="Genomic_DNA"/>
</dbReference>
<evidence type="ECO:0008006" key="4">
    <source>
        <dbReference type="Google" id="ProtNLM"/>
    </source>
</evidence>
<name>A0A1J4JYF5_9EUKA</name>
<dbReference type="GO" id="GO:0030027">
    <property type="term" value="C:lamellipodium"/>
    <property type="evidence" value="ECO:0007669"/>
    <property type="project" value="TreeGrafter"/>
</dbReference>